<name>A0A8T9C2X0_9HELO</name>
<dbReference type="InterPro" id="IPR036864">
    <property type="entry name" value="Zn2-C6_fun-type_DNA-bd_sf"/>
</dbReference>
<dbReference type="OrthoDB" id="416217at2759"/>
<dbReference type="EMBL" id="QGMK01001327">
    <property type="protein sequence ID" value="TVY69038.1"/>
    <property type="molecule type" value="Genomic_DNA"/>
</dbReference>
<evidence type="ECO:0000313" key="5">
    <source>
        <dbReference type="Proteomes" id="UP000469558"/>
    </source>
</evidence>
<feature type="compositionally biased region" description="Basic and acidic residues" evidence="2">
    <location>
        <begin position="7"/>
        <end position="16"/>
    </location>
</feature>
<protein>
    <submittedName>
        <fullName evidence="4">Sterol uptake control protein</fullName>
    </submittedName>
</protein>
<keyword evidence="1" id="KW-0539">Nucleus</keyword>
<feature type="region of interest" description="Disordered" evidence="2">
    <location>
        <begin position="1"/>
        <end position="22"/>
    </location>
</feature>
<dbReference type="PANTHER" id="PTHR47784">
    <property type="entry name" value="STEROL UPTAKE CONTROL PROTEIN 2"/>
    <property type="match status" value="1"/>
</dbReference>
<dbReference type="PROSITE" id="PS00463">
    <property type="entry name" value="ZN2_CY6_FUNGAL_1"/>
    <property type="match status" value="1"/>
</dbReference>
<proteinExistence type="predicted"/>
<dbReference type="AlphaFoldDB" id="A0A8T9C2X0"/>
<feature type="domain" description="Zn(2)-C6 fungal-type" evidence="3">
    <location>
        <begin position="28"/>
        <end position="58"/>
    </location>
</feature>
<accession>A0A8T9C2X0</accession>
<dbReference type="Gene3D" id="4.10.240.10">
    <property type="entry name" value="Zn(2)-C6 fungal-type DNA-binding domain"/>
    <property type="match status" value="1"/>
</dbReference>
<dbReference type="SUPFAM" id="SSF57701">
    <property type="entry name" value="Zn2/Cys6 DNA-binding domain"/>
    <property type="match status" value="1"/>
</dbReference>
<dbReference type="CDD" id="cd00067">
    <property type="entry name" value="GAL4"/>
    <property type="match status" value="1"/>
</dbReference>
<dbReference type="Pfam" id="PF00172">
    <property type="entry name" value="Zn_clus"/>
    <property type="match status" value="1"/>
</dbReference>
<dbReference type="GO" id="GO:0008270">
    <property type="term" value="F:zinc ion binding"/>
    <property type="evidence" value="ECO:0007669"/>
    <property type="project" value="InterPro"/>
</dbReference>
<dbReference type="InterPro" id="IPR053157">
    <property type="entry name" value="Sterol_Uptake_Regulator"/>
</dbReference>
<evidence type="ECO:0000256" key="2">
    <source>
        <dbReference type="SAM" id="MobiDB-lite"/>
    </source>
</evidence>
<evidence type="ECO:0000259" key="3">
    <source>
        <dbReference type="PROSITE" id="PS50048"/>
    </source>
</evidence>
<dbReference type="Proteomes" id="UP000469558">
    <property type="component" value="Unassembled WGS sequence"/>
</dbReference>
<comment type="caution">
    <text evidence="4">The sequence shown here is derived from an EMBL/GenBank/DDBJ whole genome shotgun (WGS) entry which is preliminary data.</text>
</comment>
<evidence type="ECO:0000256" key="1">
    <source>
        <dbReference type="ARBA" id="ARBA00023242"/>
    </source>
</evidence>
<dbReference type="GO" id="GO:0001228">
    <property type="term" value="F:DNA-binding transcription activator activity, RNA polymerase II-specific"/>
    <property type="evidence" value="ECO:0007669"/>
    <property type="project" value="TreeGrafter"/>
</dbReference>
<dbReference type="SMART" id="SM00066">
    <property type="entry name" value="GAL4"/>
    <property type="match status" value="1"/>
</dbReference>
<dbReference type="PANTHER" id="PTHR47784:SF9">
    <property type="entry name" value="ZN(II)2CYS6 TRANSCRIPTION FACTOR (EUROFUNG)"/>
    <property type="match status" value="1"/>
</dbReference>
<keyword evidence="5" id="KW-1185">Reference proteome</keyword>
<dbReference type="InterPro" id="IPR001138">
    <property type="entry name" value="Zn2Cys6_DnaBD"/>
</dbReference>
<sequence>MAVIAENNRESSEESGRKRKSHKKSRRGCRNCKLRRVKCDEARPECNKCTTFGVTCNYDSKTPDLQMSFGKTAIVVDSSNHLLTKKKKNDCFLINPGILGHGTLEIPATLPAPFSGPTFEFNKHSLDLLYKFQFRTILTLGTARTAPIYRDVSVREAFAHPYLMHIILTLTSIHDRYLSPTPSWKPSVNELYHWSKGVSLINKMLSSPWPPEARDSLWSGSSLLGAIAFSSVDASRPEEAWPLKPSESCDLEWLRMSEGKQAIWKIADPLRPDSAFHALATELLRDGMYTEAIFDIQDLPFAFFSLYGLDENTTDGNNPYYSTIRSLSPLLHMECNHTTIAKYLGLMGHLTKELKDLLKEKDPRALLLLAFWFGKLSHGVWWVARRASLEGQAICIYLEKYHPHETAIMELLQVPKMELGILS</sequence>
<organism evidence="4 5">
    <name type="scientific">Lachnellula suecica</name>
    <dbReference type="NCBI Taxonomy" id="602035"/>
    <lineage>
        <taxon>Eukaryota</taxon>
        <taxon>Fungi</taxon>
        <taxon>Dikarya</taxon>
        <taxon>Ascomycota</taxon>
        <taxon>Pezizomycotina</taxon>
        <taxon>Leotiomycetes</taxon>
        <taxon>Helotiales</taxon>
        <taxon>Lachnaceae</taxon>
        <taxon>Lachnellula</taxon>
    </lineage>
</organism>
<gene>
    <name evidence="4" type="primary">UPC2_11</name>
    <name evidence="4" type="ORF">LSUE1_G007557</name>
</gene>
<dbReference type="PROSITE" id="PS50048">
    <property type="entry name" value="ZN2_CY6_FUNGAL_2"/>
    <property type="match status" value="1"/>
</dbReference>
<reference evidence="4 5" key="1">
    <citation type="submission" date="2018-05" db="EMBL/GenBank/DDBJ databases">
        <title>Genome sequencing and assembly of the regulated plant pathogen Lachnellula willkommii and related sister species for the development of diagnostic species identification markers.</title>
        <authorList>
            <person name="Giroux E."/>
            <person name="Bilodeau G."/>
        </authorList>
    </citation>
    <scope>NUCLEOTIDE SEQUENCE [LARGE SCALE GENOMIC DNA]</scope>
    <source>
        <strain evidence="4 5">CBS 268.59</strain>
    </source>
</reference>
<evidence type="ECO:0000313" key="4">
    <source>
        <dbReference type="EMBL" id="TVY69038.1"/>
    </source>
</evidence>